<feature type="region of interest" description="Disordered" evidence="4">
    <location>
        <begin position="21"/>
        <end position="42"/>
    </location>
</feature>
<dbReference type="Proteomes" id="UP001165080">
    <property type="component" value="Unassembled WGS sequence"/>
</dbReference>
<protein>
    <submittedName>
        <fullName evidence="6">Ankyrin repeat and BTB/POZ domain-containing protein 1</fullName>
    </submittedName>
</protein>
<evidence type="ECO:0000256" key="1">
    <source>
        <dbReference type="ARBA" id="ARBA00004906"/>
    </source>
</evidence>
<dbReference type="PANTHER" id="PTHR46231">
    <property type="entry name" value="ANKYRIN REPEAT AND BTB/POZ DOMAIN-CONTAINING PROTEIN 1"/>
    <property type="match status" value="1"/>
</dbReference>
<dbReference type="GO" id="GO:0005737">
    <property type="term" value="C:cytoplasm"/>
    <property type="evidence" value="ECO:0007669"/>
    <property type="project" value="TreeGrafter"/>
</dbReference>
<evidence type="ECO:0000256" key="2">
    <source>
        <dbReference type="ARBA" id="ARBA00022737"/>
    </source>
</evidence>
<proteinExistence type="predicted"/>
<dbReference type="GO" id="GO:0000151">
    <property type="term" value="C:ubiquitin ligase complex"/>
    <property type="evidence" value="ECO:0007669"/>
    <property type="project" value="TreeGrafter"/>
</dbReference>
<dbReference type="AlphaFoldDB" id="A0A9W6F9T1"/>
<accession>A0A9W6F9T1</accession>
<name>A0A9W6F9T1_9CHLO</name>
<evidence type="ECO:0000259" key="5">
    <source>
        <dbReference type="PROSITE" id="PS50097"/>
    </source>
</evidence>
<dbReference type="InterPro" id="IPR011333">
    <property type="entry name" value="SKP1/BTB/POZ_sf"/>
</dbReference>
<organism evidence="6 7">
    <name type="scientific">Pleodorina starrii</name>
    <dbReference type="NCBI Taxonomy" id="330485"/>
    <lineage>
        <taxon>Eukaryota</taxon>
        <taxon>Viridiplantae</taxon>
        <taxon>Chlorophyta</taxon>
        <taxon>core chlorophytes</taxon>
        <taxon>Chlorophyceae</taxon>
        <taxon>CS clade</taxon>
        <taxon>Chlamydomonadales</taxon>
        <taxon>Volvocaceae</taxon>
        <taxon>Pleodorina</taxon>
    </lineage>
</organism>
<reference evidence="6 7" key="1">
    <citation type="journal article" date="2023" name="Commun. Biol.">
        <title>Reorganization of the ancestral sex-determining regions during the evolution of trioecy in Pleodorina starrii.</title>
        <authorList>
            <person name="Takahashi K."/>
            <person name="Suzuki S."/>
            <person name="Kawai-Toyooka H."/>
            <person name="Yamamoto K."/>
            <person name="Hamaji T."/>
            <person name="Ootsuki R."/>
            <person name="Yamaguchi H."/>
            <person name="Kawachi M."/>
            <person name="Higashiyama T."/>
            <person name="Nozaki H."/>
        </authorList>
    </citation>
    <scope>NUCLEOTIDE SEQUENCE [LARGE SCALE GENOMIC DNA]</scope>
    <source>
        <strain evidence="6 7">NIES-4479</strain>
    </source>
</reference>
<gene>
    <name evidence="6" type="primary">PLEST009375</name>
    <name evidence="6" type="ORF">PLESTB_001788700</name>
</gene>
<evidence type="ECO:0000313" key="6">
    <source>
        <dbReference type="EMBL" id="GLC61664.1"/>
    </source>
</evidence>
<dbReference type="InterPro" id="IPR011042">
    <property type="entry name" value="6-blade_b-propeller_TolB-like"/>
</dbReference>
<evidence type="ECO:0000313" key="7">
    <source>
        <dbReference type="Proteomes" id="UP001165080"/>
    </source>
</evidence>
<dbReference type="SMART" id="SM00225">
    <property type="entry name" value="BTB"/>
    <property type="match status" value="1"/>
</dbReference>
<feature type="domain" description="BTB" evidence="5">
    <location>
        <begin position="440"/>
        <end position="543"/>
    </location>
</feature>
<dbReference type="InterPro" id="IPR000210">
    <property type="entry name" value="BTB/POZ_dom"/>
</dbReference>
<keyword evidence="7" id="KW-1185">Reference proteome</keyword>
<dbReference type="PROSITE" id="PS50097">
    <property type="entry name" value="BTB"/>
    <property type="match status" value="1"/>
</dbReference>
<sequence>MPLECRPLRLSKDATGVVVRPRTGLHNNGSEDGSPPPLPSPQSQILIFLGDEIRELLPSCALNSGQPPFRLGPPLRLHGNGHAPRNAGLPIFEPTSRCIFYVEGSSKIMRLDCRDVVHLAAGGDPSHRGGWRAMRHRCSCSPLGLPTCRRRRRRRRPHESCDNDDDDGFGAAARLTQVCALAADGRGSVYVAEAHRIRRLEVASGEVTTLPGSAPPALHWTALSYNAAADVLVAATPYMICHIAVPCEDGAADAGTADAGDKAGGGGDGAIGPRLVAGSWGAYGRDDGAGTAARFYNINVVLASACRSLYIADATLLRIMDCHGYVRTILSGCLPYCCRFMTALPTGDLALSGFTYTDPWVMFVCGGGFAPSSPALGGWPQGDAAPASSSPAAELFRLLSVPLPPGSPLRSSAARGGGGAALGGGNGASGAAASGRGGTSDQTLTVVVGGNHKAFVAHRSVLAAWSDHFRKLLAPGGCGGGGGASAAAAPASPDAASAAAADAPDAAAASAAASGLASLPKADPDAFGWLLAYMYTGELAVPDELLHPAVELAARLGLPAACITKLQARLLAAVTPGSVVSELVWAEQHGMADLMEQLEAYLERHRREVVSELDPDEAAAAAAAAAGGGASETTWSEAAGRASRRGSVGQGGGGGGIGFRRRLTALRGWCGC</sequence>
<keyword evidence="2" id="KW-0677">Repeat</keyword>
<feature type="region of interest" description="Disordered" evidence="4">
    <location>
        <begin position="621"/>
        <end position="653"/>
    </location>
</feature>
<comment type="pathway">
    <text evidence="1">Protein modification; protein ubiquitination.</text>
</comment>
<evidence type="ECO:0000256" key="3">
    <source>
        <dbReference type="ARBA" id="ARBA00023043"/>
    </source>
</evidence>
<evidence type="ECO:0000256" key="4">
    <source>
        <dbReference type="SAM" id="MobiDB-lite"/>
    </source>
</evidence>
<dbReference type="SUPFAM" id="SSF54695">
    <property type="entry name" value="POZ domain"/>
    <property type="match status" value="1"/>
</dbReference>
<dbReference type="InterPro" id="IPR044515">
    <property type="entry name" value="ABTB1"/>
</dbReference>
<dbReference type="Gene3D" id="2.120.10.30">
    <property type="entry name" value="TolB, C-terminal domain"/>
    <property type="match status" value="1"/>
</dbReference>
<dbReference type="PANTHER" id="PTHR46231:SF1">
    <property type="entry name" value="ANKYRIN REPEAT AND BTB_POZ DOMAIN-CONTAINING PROTEIN 1"/>
    <property type="match status" value="1"/>
</dbReference>
<dbReference type="Gene3D" id="3.30.710.10">
    <property type="entry name" value="Potassium Channel Kv1.1, Chain A"/>
    <property type="match status" value="1"/>
</dbReference>
<comment type="caution">
    <text evidence="6">The sequence shown here is derived from an EMBL/GenBank/DDBJ whole genome shotgun (WGS) entry which is preliminary data.</text>
</comment>
<feature type="compositionally biased region" description="Low complexity" evidence="4">
    <location>
        <begin position="636"/>
        <end position="647"/>
    </location>
</feature>
<dbReference type="EMBL" id="BRXU01000049">
    <property type="protein sequence ID" value="GLC61664.1"/>
    <property type="molecule type" value="Genomic_DNA"/>
</dbReference>
<keyword evidence="3" id="KW-0040">ANK repeat</keyword>
<dbReference type="CDD" id="cd18186">
    <property type="entry name" value="BTB_POZ_ZBTB_KLHL-like"/>
    <property type="match status" value="1"/>
</dbReference>